<comment type="subunit">
    <text evidence="2 6">Homodimer.</text>
</comment>
<dbReference type="SUPFAM" id="SSF53383">
    <property type="entry name" value="PLP-dependent transferases"/>
    <property type="match status" value="1"/>
</dbReference>
<dbReference type="NCBIfam" id="NF002878">
    <property type="entry name" value="PRK03321.1"/>
    <property type="match status" value="1"/>
</dbReference>
<keyword evidence="3 6" id="KW-0032">Aminotransferase</keyword>
<evidence type="ECO:0000313" key="8">
    <source>
        <dbReference type="EMBL" id="PRY51952.1"/>
    </source>
</evidence>
<accession>A0A2T0U1Z8</accession>
<comment type="catalytic activity">
    <reaction evidence="6">
        <text>an aromatic L-alpha-amino acid + 2-oxoglutarate = an aromatic oxo-acid + L-glutamate</text>
        <dbReference type="Rhea" id="RHEA:17533"/>
        <dbReference type="ChEBI" id="CHEBI:16810"/>
        <dbReference type="ChEBI" id="CHEBI:29985"/>
        <dbReference type="ChEBI" id="CHEBI:73309"/>
        <dbReference type="ChEBI" id="CHEBI:84824"/>
        <dbReference type="EC" id="2.6.1.57"/>
    </reaction>
</comment>
<evidence type="ECO:0000256" key="4">
    <source>
        <dbReference type="ARBA" id="ARBA00022679"/>
    </source>
</evidence>
<dbReference type="NCBIfam" id="TIGR01141">
    <property type="entry name" value="hisC"/>
    <property type="match status" value="1"/>
</dbReference>
<dbReference type="GO" id="GO:0000105">
    <property type="term" value="P:L-histidine biosynthetic process"/>
    <property type="evidence" value="ECO:0007669"/>
    <property type="project" value="InterPro"/>
</dbReference>
<dbReference type="GO" id="GO:0004400">
    <property type="term" value="F:histidinol-phosphate transaminase activity"/>
    <property type="evidence" value="ECO:0007669"/>
    <property type="project" value="InterPro"/>
</dbReference>
<organism evidence="8 9">
    <name type="scientific">Geodermatophilus tzadiensis</name>
    <dbReference type="NCBI Taxonomy" id="1137988"/>
    <lineage>
        <taxon>Bacteria</taxon>
        <taxon>Bacillati</taxon>
        <taxon>Actinomycetota</taxon>
        <taxon>Actinomycetes</taxon>
        <taxon>Geodermatophilales</taxon>
        <taxon>Geodermatophilaceae</taxon>
        <taxon>Geodermatophilus</taxon>
    </lineage>
</organism>
<dbReference type="HAMAP" id="MF_01023">
    <property type="entry name" value="HisC_aminotrans_2"/>
    <property type="match status" value="1"/>
</dbReference>
<evidence type="ECO:0000256" key="2">
    <source>
        <dbReference type="ARBA" id="ARBA00011738"/>
    </source>
</evidence>
<dbReference type="Proteomes" id="UP000239210">
    <property type="component" value="Unassembled WGS sequence"/>
</dbReference>
<evidence type="ECO:0000256" key="5">
    <source>
        <dbReference type="ARBA" id="ARBA00022898"/>
    </source>
</evidence>
<dbReference type="Gene3D" id="3.90.1150.10">
    <property type="entry name" value="Aspartate Aminotransferase, domain 1"/>
    <property type="match status" value="1"/>
</dbReference>
<keyword evidence="9" id="KW-1185">Reference proteome</keyword>
<comment type="cofactor">
    <cofactor evidence="1 6">
        <name>pyridoxal 5'-phosphate</name>
        <dbReference type="ChEBI" id="CHEBI:597326"/>
    </cofactor>
</comment>
<evidence type="ECO:0000259" key="7">
    <source>
        <dbReference type="Pfam" id="PF00155"/>
    </source>
</evidence>
<feature type="domain" description="Aminotransferase class I/classII large" evidence="7">
    <location>
        <begin position="32"/>
        <end position="360"/>
    </location>
</feature>
<dbReference type="OrthoDB" id="9809616at2"/>
<sequence length="386" mass="40257">MVSARPAVQALPAYKPGRNPADLARELGVDHAVKLASNEVPFPPLPAVVQALSATAGETHRYPDNGAAVLTAALAERYGVAQEQVVPGCGAVMLCQQLTQSFNDPGTALAFAWRSFEMYPLLAQVAGARSTQVPLIPSVPGGAPDTHDLDALAAAVDETTRLVFVCNPNNPTGTAVRRAGLERFLDRVPGTTLVVLDEAYREFVTDPDVPDGLELMRGRPNVAVLRTFSKAWGLAGLRVGYLVAEDPAVADAVRRTHVPFSVSSLAQAAAVAALGSADEVARRVAAVVAERDRLTAALRGRGLQVPDSQANFVWLPLGEASAPTAAALEARGVITRPFAGEGIRVTVGTPEEDDVFLAALDAALDAALGSARDTAPDDVRTGTPVA</sequence>
<name>A0A2T0U1Z8_9ACTN</name>
<dbReference type="Pfam" id="PF00155">
    <property type="entry name" value="Aminotran_1_2"/>
    <property type="match status" value="1"/>
</dbReference>
<feature type="modified residue" description="N6-(pyridoxal phosphate)lysine" evidence="6">
    <location>
        <position position="230"/>
    </location>
</feature>
<dbReference type="InterPro" id="IPR050106">
    <property type="entry name" value="HistidinolP_aminotransfase"/>
</dbReference>
<comment type="caution">
    <text evidence="8">The sequence shown here is derived from an EMBL/GenBank/DDBJ whole genome shotgun (WGS) entry which is preliminary data.</text>
</comment>
<proteinExistence type="inferred from homology"/>
<dbReference type="InterPro" id="IPR001917">
    <property type="entry name" value="Aminotrans_II_pyridoxalP_BS"/>
</dbReference>
<reference evidence="8 9" key="1">
    <citation type="submission" date="2018-03" db="EMBL/GenBank/DDBJ databases">
        <title>Genomic Encyclopedia of Archaeal and Bacterial Type Strains, Phase II (KMG-II): from individual species to whole genera.</title>
        <authorList>
            <person name="Goeker M."/>
        </authorList>
    </citation>
    <scope>NUCLEOTIDE SEQUENCE [LARGE SCALE GENOMIC DNA]</scope>
    <source>
        <strain evidence="8 9">DSM 45416</strain>
    </source>
</reference>
<evidence type="ECO:0000256" key="3">
    <source>
        <dbReference type="ARBA" id="ARBA00022576"/>
    </source>
</evidence>
<dbReference type="InterPro" id="IPR004839">
    <property type="entry name" value="Aminotransferase_I/II_large"/>
</dbReference>
<gene>
    <name evidence="6" type="primary">pat</name>
    <name evidence="8" type="ORF">LY71_101324</name>
</gene>
<protein>
    <recommendedName>
        <fullName evidence="6">Aromatic amino acid aminotransferase</fullName>
        <shortName evidence="6">ArAT</shortName>
        <ecNumber evidence="6">2.6.1.57</ecNumber>
    </recommendedName>
</protein>
<dbReference type="CDD" id="cd00609">
    <property type="entry name" value="AAT_like"/>
    <property type="match status" value="1"/>
</dbReference>
<dbReference type="InterPro" id="IPR015421">
    <property type="entry name" value="PyrdxlP-dep_Trfase_major"/>
</dbReference>
<evidence type="ECO:0000313" key="9">
    <source>
        <dbReference type="Proteomes" id="UP000239210"/>
    </source>
</evidence>
<dbReference type="GO" id="GO:0008793">
    <property type="term" value="F:aromatic-amino-acid transaminase activity"/>
    <property type="evidence" value="ECO:0007669"/>
    <property type="project" value="UniProtKB-UniRule"/>
</dbReference>
<comment type="function">
    <text evidence="6">Aminotransferase that catalyzes the conversion of aromatic amino acids and 2-oxoglutarate into corresponding aromatic oxo acids and L-glutamate.</text>
</comment>
<dbReference type="InterPro" id="IPR005861">
    <property type="entry name" value="HisP_aminotrans"/>
</dbReference>
<dbReference type="AlphaFoldDB" id="A0A2T0U1Z8"/>
<dbReference type="PROSITE" id="PS00599">
    <property type="entry name" value="AA_TRANSFER_CLASS_2"/>
    <property type="match status" value="1"/>
</dbReference>
<dbReference type="HAMAP" id="MF_01513">
    <property type="entry name" value="Phe_aminotrans_2"/>
    <property type="match status" value="1"/>
</dbReference>
<dbReference type="Gene3D" id="3.40.640.10">
    <property type="entry name" value="Type I PLP-dependent aspartate aminotransferase-like (Major domain)"/>
    <property type="match status" value="1"/>
</dbReference>
<dbReference type="PANTHER" id="PTHR43643:SF3">
    <property type="entry name" value="HISTIDINOL-PHOSPHATE AMINOTRANSFERASE"/>
    <property type="match status" value="1"/>
</dbReference>
<dbReference type="EMBL" id="PVTG01000001">
    <property type="protein sequence ID" value="PRY51952.1"/>
    <property type="molecule type" value="Genomic_DNA"/>
</dbReference>
<dbReference type="GO" id="GO:0030170">
    <property type="term" value="F:pyridoxal phosphate binding"/>
    <property type="evidence" value="ECO:0007669"/>
    <property type="project" value="UniProtKB-UniRule"/>
</dbReference>
<dbReference type="InterPro" id="IPR015422">
    <property type="entry name" value="PyrdxlP-dep_Trfase_small"/>
</dbReference>
<dbReference type="PANTHER" id="PTHR43643">
    <property type="entry name" value="HISTIDINOL-PHOSPHATE AMINOTRANSFERASE 2"/>
    <property type="match status" value="1"/>
</dbReference>
<evidence type="ECO:0000256" key="1">
    <source>
        <dbReference type="ARBA" id="ARBA00001933"/>
    </source>
</evidence>
<keyword evidence="4 6" id="KW-0808">Transferase</keyword>
<evidence type="ECO:0000256" key="6">
    <source>
        <dbReference type="HAMAP-Rule" id="MF_01513"/>
    </source>
</evidence>
<dbReference type="InterPro" id="IPR015424">
    <property type="entry name" value="PyrdxlP-dep_Trfase"/>
</dbReference>
<dbReference type="EC" id="2.6.1.57" evidence="6"/>
<dbReference type="InterPro" id="IPR024892">
    <property type="entry name" value="ArAT"/>
</dbReference>
<comment type="similarity">
    <text evidence="6">Belongs to the class-II pyridoxal-phosphate-dependent aminotransferase family.</text>
</comment>
<keyword evidence="5 6" id="KW-0663">Pyridoxal phosphate</keyword>